<feature type="transmembrane region" description="Helical" evidence="1">
    <location>
        <begin position="242"/>
        <end position="268"/>
    </location>
</feature>
<dbReference type="AlphaFoldDB" id="A0A345NLC8"/>
<protein>
    <submittedName>
        <fullName evidence="2">Permease</fullName>
    </submittedName>
</protein>
<dbReference type="EMBL" id="CP031229">
    <property type="protein sequence ID" value="AXH95836.1"/>
    <property type="molecule type" value="Genomic_DNA"/>
</dbReference>
<proteinExistence type="predicted"/>
<evidence type="ECO:0000313" key="2">
    <source>
        <dbReference type="EMBL" id="AXH95836.1"/>
    </source>
</evidence>
<dbReference type="KEGG" id="orn:DV701_06570"/>
<name>A0A345NLC8_9MICO</name>
<keyword evidence="1" id="KW-0472">Membrane</keyword>
<organism evidence="2 3">
    <name type="scientific">Ornithinimicrobium avium</name>
    <dbReference type="NCBI Taxonomy" id="2283195"/>
    <lineage>
        <taxon>Bacteria</taxon>
        <taxon>Bacillati</taxon>
        <taxon>Actinomycetota</taxon>
        <taxon>Actinomycetes</taxon>
        <taxon>Micrococcales</taxon>
        <taxon>Ornithinimicrobiaceae</taxon>
        <taxon>Ornithinimicrobium</taxon>
    </lineage>
</organism>
<evidence type="ECO:0000313" key="3">
    <source>
        <dbReference type="Proteomes" id="UP000253790"/>
    </source>
</evidence>
<feature type="transmembrane region" description="Helical" evidence="1">
    <location>
        <begin position="399"/>
        <end position="420"/>
    </location>
</feature>
<dbReference type="OrthoDB" id="5118998at2"/>
<sequence length="470" mass="47921">MSAPAAQLHTPELGGRVRLRDLAPLLLRGGPADRRSQLLPVVAFAVVTALTLTVASGAEFFLRLDEVGVDSSYQGLYAALACVALVVLAVPLLALCGSAVRLSTRRRDTRLSSMRLLGAPRRLLVRLSVLEAGGLALAGALVGVVGHLVLAPVVGTVSFVGGPIGTAAVVPSLPVALLTVAALVGTAVVAAALGLQKVAITPLGVRTRELPAGAHWVRAVVTLVVVGAVSVAGRSLGAVGSLLVAVLVVVGMLGAGLAVLNVLGPWLLRLMARRSVRRGGAGPGAVTRLLAARTVLDDPRAVWRQVSGVAMVSYISVIVGAGLALANITAATDRSPADAMLTEDLRTGILLTIAIAFATLAASITVHAAAEVLDRRDLYVALDRLGTPRGQLERTRRQVVLRPLFTVCVVSAAAGAVTVLPLTGAALVLDPMTLLAVVGALGLGLLVVRLAVGATTPLLHQVLEAPEPVV</sequence>
<feature type="transmembrane region" description="Helical" evidence="1">
    <location>
        <begin position="432"/>
        <end position="452"/>
    </location>
</feature>
<feature type="transmembrane region" description="Helical" evidence="1">
    <location>
        <begin position="123"/>
        <end position="153"/>
    </location>
</feature>
<keyword evidence="1" id="KW-1133">Transmembrane helix</keyword>
<feature type="transmembrane region" description="Helical" evidence="1">
    <location>
        <begin position="309"/>
        <end position="328"/>
    </location>
</feature>
<dbReference type="Proteomes" id="UP000253790">
    <property type="component" value="Chromosome"/>
</dbReference>
<feature type="transmembrane region" description="Helical" evidence="1">
    <location>
        <begin position="216"/>
        <end position="236"/>
    </location>
</feature>
<feature type="transmembrane region" description="Helical" evidence="1">
    <location>
        <begin position="38"/>
        <end position="56"/>
    </location>
</feature>
<feature type="transmembrane region" description="Helical" evidence="1">
    <location>
        <begin position="76"/>
        <end position="102"/>
    </location>
</feature>
<evidence type="ECO:0000256" key="1">
    <source>
        <dbReference type="SAM" id="Phobius"/>
    </source>
</evidence>
<gene>
    <name evidence="2" type="ORF">DV701_06570</name>
</gene>
<keyword evidence="3" id="KW-1185">Reference proteome</keyword>
<feature type="transmembrane region" description="Helical" evidence="1">
    <location>
        <begin position="348"/>
        <end position="370"/>
    </location>
</feature>
<reference evidence="2 3" key="1">
    <citation type="submission" date="2018-07" db="EMBL/GenBank/DDBJ databases">
        <title>Complete genome sequencing of Ornithinimicrobium sp. AMA3305.</title>
        <authorList>
            <person name="Bae J.-W."/>
        </authorList>
    </citation>
    <scope>NUCLEOTIDE SEQUENCE [LARGE SCALE GENOMIC DNA]</scope>
    <source>
        <strain evidence="2 3">AMA3305</strain>
    </source>
</reference>
<accession>A0A345NLC8</accession>
<keyword evidence="1" id="KW-0812">Transmembrane</keyword>
<feature type="transmembrane region" description="Helical" evidence="1">
    <location>
        <begin position="173"/>
        <end position="195"/>
    </location>
</feature>
<dbReference type="RefSeq" id="WP_114927601.1">
    <property type="nucleotide sequence ID" value="NZ_CP031229.1"/>
</dbReference>